<dbReference type="Proteomes" id="UP000471031">
    <property type="component" value="Unassembled WGS sequence"/>
</dbReference>
<dbReference type="Pfam" id="PF00205">
    <property type="entry name" value="TPP_enzyme_M"/>
    <property type="match status" value="1"/>
</dbReference>
<evidence type="ECO:0000259" key="16">
    <source>
        <dbReference type="Pfam" id="PF02775"/>
    </source>
</evidence>
<dbReference type="EC" id="2.2.1.6" evidence="4 14"/>
<proteinExistence type="inferred from homology"/>
<keyword evidence="5 14" id="KW-0028">Amino-acid biosynthesis</keyword>
<dbReference type="PROSITE" id="PS00187">
    <property type="entry name" value="TPP_ENZYMES"/>
    <property type="match status" value="1"/>
</dbReference>
<dbReference type="FunFam" id="3.40.50.970:FF:000016">
    <property type="entry name" value="Acetolactate synthase"/>
    <property type="match status" value="1"/>
</dbReference>
<evidence type="ECO:0000256" key="2">
    <source>
        <dbReference type="ARBA" id="ARBA00005025"/>
    </source>
</evidence>
<feature type="domain" description="Thiamine pyrophosphate enzyme TPP-binding" evidence="16">
    <location>
        <begin position="393"/>
        <end position="542"/>
    </location>
</feature>
<dbReference type="Pfam" id="PF02775">
    <property type="entry name" value="TPP_enzyme_C"/>
    <property type="match status" value="1"/>
</dbReference>
<evidence type="ECO:0000256" key="8">
    <source>
        <dbReference type="ARBA" id="ARBA00022723"/>
    </source>
</evidence>
<dbReference type="Gene3D" id="3.40.50.970">
    <property type="match status" value="2"/>
</dbReference>
<evidence type="ECO:0000256" key="4">
    <source>
        <dbReference type="ARBA" id="ARBA00013145"/>
    </source>
</evidence>
<keyword evidence="10 14" id="KW-0460">Magnesium</keyword>
<comment type="pathway">
    <text evidence="2 14">Amino-acid biosynthesis; L-valine biosynthesis; L-valine from pyruvate: step 1/4.</text>
</comment>
<evidence type="ECO:0000259" key="17">
    <source>
        <dbReference type="Pfam" id="PF02776"/>
    </source>
</evidence>
<dbReference type="GO" id="GO:0009097">
    <property type="term" value="P:isoleucine biosynthetic process"/>
    <property type="evidence" value="ECO:0007669"/>
    <property type="project" value="UniProtKB-UniPathway"/>
</dbReference>
<dbReference type="PANTHER" id="PTHR18968:SF13">
    <property type="entry name" value="ACETOLACTATE SYNTHASE CATALYTIC SUBUNIT, MITOCHONDRIAL"/>
    <property type="match status" value="1"/>
</dbReference>
<dbReference type="InterPro" id="IPR039368">
    <property type="entry name" value="AHAS_TPP"/>
</dbReference>
<keyword evidence="11 14" id="KW-0786">Thiamine pyrophosphate</keyword>
<dbReference type="SUPFAM" id="SSF52467">
    <property type="entry name" value="DHS-like NAD/FAD-binding domain"/>
    <property type="match status" value="1"/>
</dbReference>
<dbReference type="CDD" id="cd07035">
    <property type="entry name" value="TPP_PYR_POX_like"/>
    <property type="match status" value="1"/>
</dbReference>
<dbReference type="CDD" id="cd02015">
    <property type="entry name" value="TPP_AHAS"/>
    <property type="match status" value="1"/>
</dbReference>
<dbReference type="EMBL" id="WXEX01000001">
    <property type="protein sequence ID" value="MZP41765.1"/>
    <property type="molecule type" value="Genomic_DNA"/>
</dbReference>
<dbReference type="InterPro" id="IPR000399">
    <property type="entry name" value="TPP-bd_CS"/>
</dbReference>
<keyword evidence="6" id="KW-0285">Flavoprotein</keyword>
<evidence type="ECO:0000256" key="12">
    <source>
        <dbReference type="ARBA" id="ARBA00023304"/>
    </source>
</evidence>
<dbReference type="Gene3D" id="3.40.50.1220">
    <property type="entry name" value="TPP-binding domain"/>
    <property type="match status" value="1"/>
</dbReference>
<dbReference type="FunFam" id="3.40.50.970:FF:000007">
    <property type="entry name" value="Acetolactate synthase"/>
    <property type="match status" value="1"/>
</dbReference>
<keyword evidence="19" id="KW-1185">Reference proteome</keyword>
<keyword evidence="12 14" id="KW-0100">Branched-chain amino acid biosynthesis</keyword>
<dbReference type="PANTHER" id="PTHR18968">
    <property type="entry name" value="THIAMINE PYROPHOSPHATE ENZYMES"/>
    <property type="match status" value="1"/>
</dbReference>
<dbReference type="NCBIfam" id="TIGR00118">
    <property type="entry name" value="acolac_lg"/>
    <property type="match status" value="1"/>
</dbReference>
<dbReference type="UniPathway" id="UPA00049">
    <property type="reaction ID" value="UER00059"/>
</dbReference>
<sequence length="569" mass="61529">MSGMKMTGAQAIVASLEKEGVELIFGYPGGQVLPLYDALYDCKLRHVLTRHEQGAAHAADGYARATGKVGVCFATSGPGATNLITGIATAYMDSVPMVCITGQVPLSVIGKDSFQEADITGITAPITKHNYLVKNANDLPRVIKEAFFIARTGRPGPVVIDVPKCLMTTTIDFDYPETVRLRGYKPQAEGKAEEVEAVVQALAEAKKPLFFIGGGVITAEAAPLLRRLAETQQIPLISTLMGLGAIPATDPLFLGMVGMHGTVAANRAVMECDLLVGVGVRFDDRVTGLLARFASNARVVHFDIDRAEVNKNVVADLAVVGDLRWSLAALEAAMADFAKAGGPSRWEDWRCQVSRWSQEAPLGYQKSDEVIKPQSVIEEIDRQTKSDAVIVTDVGQHQMWAAQYYRYQRPRRLITSGGLGTMGYGLPAAIGAQMGKPEEQVVLISGDGSFLMNCQELATAVEHRLPLKVAILNNKVLGMVRQWQKLFFNQRYSYTTFANGGTDYVRLAEAFGATGLRAERPEEMPQVIAKALATEGPVVMDIRVCCDENVLPMVPAGAPLDQMINGEVK</sequence>
<dbReference type="GO" id="GO:0009099">
    <property type="term" value="P:L-valine biosynthetic process"/>
    <property type="evidence" value="ECO:0007669"/>
    <property type="project" value="UniProtKB-UniPathway"/>
</dbReference>
<protein>
    <recommendedName>
        <fullName evidence="4 14">Acetolactate synthase</fullName>
        <ecNumber evidence="4 14">2.2.1.6</ecNumber>
    </recommendedName>
</protein>
<dbReference type="GO" id="GO:0030976">
    <property type="term" value="F:thiamine pyrophosphate binding"/>
    <property type="evidence" value="ECO:0007669"/>
    <property type="project" value="UniProtKB-UniRule"/>
</dbReference>
<dbReference type="GO" id="GO:0003984">
    <property type="term" value="F:acetolactate synthase activity"/>
    <property type="evidence" value="ECO:0007669"/>
    <property type="project" value="UniProtKB-EC"/>
</dbReference>
<feature type="domain" description="Thiamine pyrophosphate enzyme central" evidence="15">
    <location>
        <begin position="195"/>
        <end position="330"/>
    </location>
</feature>
<dbReference type="InterPro" id="IPR045229">
    <property type="entry name" value="TPP_enz"/>
</dbReference>
<feature type="domain" description="Thiamine pyrophosphate enzyme N-terminal TPP-binding" evidence="17">
    <location>
        <begin position="6"/>
        <end position="120"/>
    </location>
</feature>
<dbReference type="InterPro" id="IPR011766">
    <property type="entry name" value="TPP_enzyme_TPP-bd"/>
</dbReference>
<evidence type="ECO:0000313" key="18">
    <source>
        <dbReference type="EMBL" id="MZP41765.1"/>
    </source>
</evidence>
<gene>
    <name evidence="18" type="primary">ilvB</name>
    <name evidence="18" type="ORF">GTO89_01805</name>
</gene>
<comment type="cofactor">
    <cofactor evidence="14">
        <name>thiamine diphosphate</name>
        <dbReference type="ChEBI" id="CHEBI:58937"/>
    </cofactor>
    <text evidence="14">Binds 1 thiamine pyrophosphate per subunit.</text>
</comment>
<dbReference type="SUPFAM" id="SSF52518">
    <property type="entry name" value="Thiamin diphosphate-binding fold (THDP-binding)"/>
    <property type="match status" value="2"/>
</dbReference>
<evidence type="ECO:0000256" key="14">
    <source>
        <dbReference type="RuleBase" id="RU003591"/>
    </source>
</evidence>
<keyword evidence="9" id="KW-0274">FAD</keyword>
<evidence type="ECO:0000256" key="7">
    <source>
        <dbReference type="ARBA" id="ARBA00022679"/>
    </source>
</evidence>
<dbReference type="FunFam" id="3.40.50.1220:FF:000008">
    <property type="entry name" value="Acetolactate synthase"/>
    <property type="match status" value="1"/>
</dbReference>
<dbReference type="InterPro" id="IPR029035">
    <property type="entry name" value="DHS-like_NAD/FAD-binding_dom"/>
</dbReference>
<comment type="cofactor">
    <cofactor evidence="14">
        <name>Mg(2+)</name>
        <dbReference type="ChEBI" id="CHEBI:18420"/>
    </cofactor>
    <text evidence="14">Binds 1 Mg(2+) ion per subunit.</text>
</comment>
<dbReference type="GO" id="GO:0005948">
    <property type="term" value="C:acetolactate synthase complex"/>
    <property type="evidence" value="ECO:0007669"/>
    <property type="project" value="TreeGrafter"/>
</dbReference>
<evidence type="ECO:0000256" key="5">
    <source>
        <dbReference type="ARBA" id="ARBA00022605"/>
    </source>
</evidence>
<evidence type="ECO:0000259" key="15">
    <source>
        <dbReference type="Pfam" id="PF00205"/>
    </source>
</evidence>
<organism evidence="18 19">
    <name type="scientific">Heliomicrobium gestii</name>
    <name type="common">Heliobacterium gestii</name>
    <dbReference type="NCBI Taxonomy" id="2699"/>
    <lineage>
        <taxon>Bacteria</taxon>
        <taxon>Bacillati</taxon>
        <taxon>Bacillota</taxon>
        <taxon>Clostridia</taxon>
        <taxon>Eubacteriales</taxon>
        <taxon>Heliobacteriaceae</taxon>
        <taxon>Heliomicrobium</taxon>
    </lineage>
</organism>
<comment type="caution">
    <text evidence="18">The sequence shown here is derived from an EMBL/GenBank/DDBJ whole genome shotgun (WGS) entry which is preliminary data.</text>
</comment>
<evidence type="ECO:0000256" key="10">
    <source>
        <dbReference type="ARBA" id="ARBA00022842"/>
    </source>
</evidence>
<evidence type="ECO:0000256" key="6">
    <source>
        <dbReference type="ARBA" id="ARBA00022630"/>
    </source>
</evidence>
<dbReference type="Pfam" id="PF02776">
    <property type="entry name" value="TPP_enzyme_N"/>
    <property type="match status" value="1"/>
</dbReference>
<comment type="pathway">
    <text evidence="1 14">Amino-acid biosynthesis; L-isoleucine biosynthesis; L-isoleucine from 2-oxobutanoate: step 1/4.</text>
</comment>
<comment type="catalytic activity">
    <reaction evidence="13 14">
        <text>2 pyruvate + H(+) = (2S)-2-acetolactate + CO2</text>
        <dbReference type="Rhea" id="RHEA:25249"/>
        <dbReference type="ChEBI" id="CHEBI:15361"/>
        <dbReference type="ChEBI" id="CHEBI:15378"/>
        <dbReference type="ChEBI" id="CHEBI:16526"/>
        <dbReference type="ChEBI" id="CHEBI:58476"/>
        <dbReference type="EC" id="2.2.1.6"/>
    </reaction>
</comment>
<evidence type="ECO:0000313" key="19">
    <source>
        <dbReference type="Proteomes" id="UP000471031"/>
    </source>
</evidence>
<name>A0A845LB73_HELGE</name>
<reference evidence="18 19" key="1">
    <citation type="submission" date="2020-01" db="EMBL/GenBank/DDBJ databases">
        <title>Whole genome sequence of Heliobacterium gestii DSM 11169.</title>
        <authorList>
            <person name="Kyndt J.A."/>
            <person name="Meyer T.E."/>
        </authorList>
    </citation>
    <scope>NUCLEOTIDE SEQUENCE [LARGE SCALE GENOMIC DNA]</scope>
    <source>
        <strain evidence="18 19">DSM 11169</strain>
    </source>
</reference>
<dbReference type="GO" id="GO:0000287">
    <property type="term" value="F:magnesium ion binding"/>
    <property type="evidence" value="ECO:0007669"/>
    <property type="project" value="UniProtKB-UniRule"/>
</dbReference>
<dbReference type="InterPro" id="IPR012846">
    <property type="entry name" value="Acetolactate_synth_lsu"/>
</dbReference>
<dbReference type="InterPro" id="IPR012001">
    <property type="entry name" value="Thiamin_PyroP_enz_TPP-bd_dom"/>
</dbReference>
<keyword evidence="8 14" id="KW-0479">Metal-binding</keyword>
<evidence type="ECO:0000256" key="13">
    <source>
        <dbReference type="ARBA" id="ARBA00048670"/>
    </source>
</evidence>
<dbReference type="InterPro" id="IPR029061">
    <property type="entry name" value="THDP-binding"/>
</dbReference>
<dbReference type="GO" id="GO:0050660">
    <property type="term" value="F:flavin adenine dinucleotide binding"/>
    <property type="evidence" value="ECO:0007669"/>
    <property type="project" value="InterPro"/>
</dbReference>
<evidence type="ECO:0000256" key="3">
    <source>
        <dbReference type="ARBA" id="ARBA00007812"/>
    </source>
</evidence>
<keyword evidence="7 14" id="KW-0808">Transferase</keyword>
<dbReference type="AlphaFoldDB" id="A0A845LB73"/>
<dbReference type="UniPathway" id="UPA00047">
    <property type="reaction ID" value="UER00055"/>
</dbReference>
<dbReference type="InterPro" id="IPR012000">
    <property type="entry name" value="Thiamin_PyroP_enz_cen_dom"/>
</dbReference>
<evidence type="ECO:0000256" key="9">
    <source>
        <dbReference type="ARBA" id="ARBA00022827"/>
    </source>
</evidence>
<evidence type="ECO:0000256" key="1">
    <source>
        <dbReference type="ARBA" id="ARBA00004974"/>
    </source>
</evidence>
<comment type="similarity">
    <text evidence="3 14">Belongs to the TPP enzyme family.</text>
</comment>
<accession>A0A845LB73</accession>
<evidence type="ECO:0000256" key="11">
    <source>
        <dbReference type="ARBA" id="ARBA00023052"/>
    </source>
</evidence>